<dbReference type="Gene3D" id="1.20.1070.10">
    <property type="entry name" value="Rhodopsin 7-helix transmembrane proteins"/>
    <property type="match status" value="1"/>
</dbReference>
<dbReference type="PROSITE" id="PS50262">
    <property type="entry name" value="G_PROTEIN_RECEP_F1_2"/>
    <property type="match status" value="1"/>
</dbReference>
<evidence type="ECO:0000256" key="1">
    <source>
        <dbReference type="ARBA" id="ARBA00004370"/>
    </source>
</evidence>
<comment type="subcellular location">
    <subcellularLocation>
        <location evidence="1">Membrane</location>
    </subcellularLocation>
</comment>
<sequence>MDNSTELMMHNATNNTETVYPQYAIAMQLWTYGFPILVLFGTLGNILTLIVLNKKKSSIRYTTTSFLLTILAASDTFCLLFSSTRMFFVSLGHDWSVSHSFACKLQLFLTFTSSDFSSWLVALVAIERALAVMIPHRAKALCTRKNFTIAVLLSLTFLMLINCQFFATHGVMTGFDGAPVCMTNSPANYNFYFFVFSWIDLCTLCLLPFSVLIICNSIILIKLHMQKTSGGLSSIKMAPTTVMLISISAFLLITSAPLMIANIGAEIWGKDSKEETKANILLFTFVGLFILYFNNTFNCLLYSLSSPKFRRELVSLFSMKSSALNSVAPSTGLRSGPSTRLATIYMDTSRIQSVVSLKPREDPYVLPSSECIIGSTKPQLINVLPREEQQD</sequence>
<dbReference type="PRINTS" id="PR00237">
    <property type="entry name" value="GPCRRHODOPSN"/>
</dbReference>
<dbReference type="InterPro" id="IPR052954">
    <property type="entry name" value="GPCR-Ligand_Int"/>
</dbReference>
<dbReference type="EMBL" id="CAIIXF020000005">
    <property type="protein sequence ID" value="CAH1785036.1"/>
    <property type="molecule type" value="Genomic_DNA"/>
</dbReference>
<dbReference type="GO" id="GO:0016020">
    <property type="term" value="C:membrane"/>
    <property type="evidence" value="ECO:0007669"/>
    <property type="project" value="UniProtKB-SubCell"/>
</dbReference>
<evidence type="ECO:0000256" key="4">
    <source>
        <dbReference type="ARBA" id="ARBA00023136"/>
    </source>
</evidence>
<dbReference type="GO" id="GO:0004930">
    <property type="term" value="F:G protein-coupled receptor activity"/>
    <property type="evidence" value="ECO:0007669"/>
    <property type="project" value="InterPro"/>
</dbReference>
<organism evidence="5 6">
    <name type="scientific">Owenia fusiformis</name>
    <name type="common">Polychaete worm</name>
    <dbReference type="NCBI Taxonomy" id="6347"/>
    <lineage>
        <taxon>Eukaryota</taxon>
        <taxon>Metazoa</taxon>
        <taxon>Spiralia</taxon>
        <taxon>Lophotrochozoa</taxon>
        <taxon>Annelida</taxon>
        <taxon>Polychaeta</taxon>
        <taxon>Sedentaria</taxon>
        <taxon>Canalipalpata</taxon>
        <taxon>Sabellida</taxon>
        <taxon>Oweniida</taxon>
        <taxon>Oweniidae</taxon>
        <taxon>Owenia</taxon>
    </lineage>
</organism>
<dbReference type="CDD" id="cd14978">
    <property type="entry name" value="7tmA_FMRFamide_R-like"/>
    <property type="match status" value="1"/>
</dbReference>
<name>A0A8J1XFA5_OWEFU</name>
<keyword evidence="6" id="KW-1185">Reference proteome</keyword>
<dbReference type="InterPro" id="IPR000276">
    <property type="entry name" value="GPCR_Rhodpsn"/>
</dbReference>
<dbReference type="PANTHER" id="PTHR46641">
    <property type="entry name" value="FMRFAMIDE RECEPTOR-RELATED"/>
    <property type="match status" value="1"/>
</dbReference>
<dbReference type="OrthoDB" id="9990906at2759"/>
<comment type="caution">
    <text evidence="5">The sequence shown here is derived from an EMBL/GenBank/DDBJ whole genome shotgun (WGS) entry which is preliminary data.</text>
</comment>
<dbReference type="InterPro" id="IPR017452">
    <property type="entry name" value="GPCR_Rhodpsn_7TM"/>
</dbReference>
<accession>A0A8J1XFA5</accession>
<evidence type="ECO:0000256" key="2">
    <source>
        <dbReference type="ARBA" id="ARBA00022692"/>
    </source>
</evidence>
<dbReference type="AlphaFoldDB" id="A0A8J1XFA5"/>
<dbReference type="Proteomes" id="UP000749559">
    <property type="component" value="Unassembled WGS sequence"/>
</dbReference>
<dbReference type="SUPFAM" id="SSF81321">
    <property type="entry name" value="Family A G protein-coupled receptor-like"/>
    <property type="match status" value="1"/>
</dbReference>
<gene>
    <name evidence="5" type="ORF">OFUS_LOCUS11144</name>
</gene>
<keyword evidence="2" id="KW-0812">Transmembrane</keyword>
<evidence type="ECO:0000313" key="5">
    <source>
        <dbReference type="EMBL" id="CAH1785036.1"/>
    </source>
</evidence>
<reference evidence="5" key="1">
    <citation type="submission" date="2022-03" db="EMBL/GenBank/DDBJ databases">
        <authorList>
            <person name="Martin C."/>
        </authorList>
    </citation>
    <scope>NUCLEOTIDE SEQUENCE</scope>
</reference>
<protein>
    <submittedName>
        <fullName evidence="5">Uncharacterized protein</fullName>
    </submittedName>
</protein>
<evidence type="ECO:0000256" key="3">
    <source>
        <dbReference type="ARBA" id="ARBA00022989"/>
    </source>
</evidence>
<keyword evidence="4" id="KW-0472">Membrane</keyword>
<proteinExistence type="predicted"/>
<dbReference type="PANTHER" id="PTHR46641:SF25">
    <property type="entry name" value="CNMAMIDE RECEPTOR-RELATED"/>
    <property type="match status" value="1"/>
</dbReference>
<evidence type="ECO:0000313" key="6">
    <source>
        <dbReference type="Proteomes" id="UP000749559"/>
    </source>
</evidence>
<keyword evidence="3" id="KW-1133">Transmembrane helix</keyword>
<dbReference type="Pfam" id="PF00001">
    <property type="entry name" value="7tm_1"/>
    <property type="match status" value="1"/>
</dbReference>